<evidence type="ECO:0000313" key="2">
    <source>
        <dbReference type="Proteomes" id="UP000708208"/>
    </source>
</evidence>
<dbReference type="AlphaFoldDB" id="A0A8J2KAB5"/>
<organism evidence="1 2">
    <name type="scientific">Allacma fusca</name>
    <dbReference type="NCBI Taxonomy" id="39272"/>
    <lineage>
        <taxon>Eukaryota</taxon>
        <taxon>Metazoa</taxon>
        <taxon>Ecdysozoa</taxon>
        <taxon>Arthropoda</taxon>
        <taxon>Hexapoda</taxon>
        <taxon>Collembola</taxon>
        <taxon>Symphypleona</taxon>
        <taxon>Sminthuridae</taxon>
        <taxon>Allacma</taxon>
    </lineage>
</organism>
<name>A0A8J2KAB5_9HEXA</name>
<dbReference type="EMBL" id="CAJVCH010310297">
    <property type="protein sequence ID" value="CAG7786076.1"/>
    <property type="molecule type" value="Genomic_DNA"/>
</dbReference>
<protein>
    <submittedName>
        <fullName evidence="1">Uncharacterized protein</fullName>
    </submittedName>
</protein>
<keyword evidence="2" id="KW-1185">Reference proteome</keyword>
<accession>A0A8J2KAB5</accession>
<proteinExistence type="predicted"/>
<sequence length="402" mass="45579">MSLATNFTFGGGQRHDVSALRGFQTLLSSRANPGGVGLFGNIVNTLPDVVNVERGLYDVGLVKLRYTPQPEEKVERRTKTVTRIVRPKQTRRIIPAERELPTGPLFPGISPPRIDSFRYNNGDAKLEDLISRVNRAMLTSNTRVTFSAQVVQAGGYIITINNQHEDLNEYLLLSETFAAILGFKRRFFTQGKFAGEDVATEEAYSRTVKPTEFSIGFIKYPYKGSLIAIDQQFQSLAAYWKRSETNYKRFFTGLSARFLEHGFNVNFSFNAANKCKVDVSTPVKHKSDYITLPEALLKCLGFTHERFNTGSEESTTVFNEEEFAKLRVDDTLFFRLSYKNLYPIAMKEPQTMGVPDVLAELNAALASEKFLDYSIKFQYENGELFTNEIPRDYTIDLPYSVK</sequence>
<evidence type="ECO:0000313" key="1">
    <source>
        <dbReference type="EMBL" id="CAG7786076.1"/>
    </source>
</evidence>
<dbReference type="Proteomes" id="UP000708208">
    <property type="component" value="Unassembled WGS sequence"/>
</dbReference>
<feature type="non-terminal residue" evidence="1">
    <location>
        <position position="402"/>
    </location>
</feature>
<comment type="caution">
    <text evidence="1">The sequence shown here is derived from an EMBL/GenBank/DDBJ whole genome shotgun (WGS) entry which is preliminary data.</text>
</comment>
<reference evidence="1" key="1">
    <citation type="submission" date="2021-06" db="EMBL/GenBank/DDBJ databases">
        <authorList>
            <person name="Hodson N. C."/>
            <person name="Mongue J. A."/>
            <person name="Jaron S. K."/>
        </authorList>
    </citation>
    <scope>NUCLEOTIDE SEQUENCE</scope>
</reference>
<gene>
    <name evidence="1" type="ORF">AFUS01_LOCUS24660</name>
</gene>